<dbReference type="PANTHER" id="PTHR43270:SF8">
    <property type="entry name" value="DI- AND TRIPEPTIDASE DUG2-RELATED"/>
    <property type="match status" value="1"/>
</dbReference>
<evidence type="ECO:0000256" key="2">
    <source>
        <dbReference type="ARBA" id="ARBA00022723"/>
    </source>
</evidence>
<accession>A0A1V4EQB4</accession>
<evidence type="ECO:0000256" key="1">
    <source>
        <dbReference type="ARBA" id="ARBA00022670"/>
    </source>
</evidence>
<evidence type="ECO:0000256" key="3">
    <source>
        <dbReference type="ARBA" id="ARBA00022801"/>
    </source>
</evidence>
<reference evidence="5 6" key="1">
    <citation type="submission" date="2017-02" db="EMBL/GenBank/DDBJ databases">
        <title>Draft genome of Acidibacillus ferrooxidans Huett2.</title>
        <authorList>
            <person name="Schopf S."/>
        </authorList>
    </citation>
    <scope>NUCLEOTIDE SEQUENCE [LARGE SCALE GENOMIC DNA]</scope>
    <source>
        <strain evidence="5 6">Huett2</strain>
    </source>
</reference>
<evidence type="ECO:0000313" key="5">
    <source>
        <dbReference type="EMBL" id="OPG15125.1"/>
    </source>
</evidence>
<dbReference type="Gene3D" id="3.40.630.10">
    <property type="entry name" value="Zn peptidases"/>
    <property type="match status" value="1"/>
</dbReference>
<dbReference type="SUPFAM" id="SSF53187">
    <property type="entry name" value="Zn-dependent exopeptidases"/>
    <property type="match status" value="1"/>
</dbReference>
<proteinExistence type="predicted"/>
<keyword evidence="6" id="KW-1185">Reference proteome</keyword>
<evidence type="ECO:0000313" key="6">
    <source>
        <dbReference type="Proteomes" id="UP000190229"/>
    </source>
</evidence>
<dbReference type="GO" id="GO:0006508">
    <property type="term" value="P:proteolysis"/>
    <property type="evidence" value="ECO:0007669"/>
    <property type="project" value="UniProtKB-KW"/>
</dbReference>
<dbReference type="GO" id="GO:0009014">
    <property type="term" value="F:succinyl-diaminopimelate desuccinylase activity"/>
    <property type="evidence" value="ECO:0007669"/>
    <property type="project" value="TreeGrafter"/>
</dbReference>
<gene>
    <name evidence="5" type="ORF">B2M26_13315</name>
</gene>
<dbReference type="Pfam" id="PF07687">
    <property type="entry name" value="M20_dimer"/>
    <property type="match status" value="1"/>
</dbReference>
<dbReference type="PANTHER" id="PTHR43270">
    <property type="entry name" value="BETA-ALA-HIS DIPEPTIDASE"/>
    <property type="match status" value="1"/>
</dbReference>
<keyword evidence="1" id="KW-0645">Protease</keyword>
<protein>
    <submittedName>
        <fullName evidence="5">Acetylornithine deacetylase</fullName>
    </submittedName>
</protein>
<evidence type="ECO:0000259" key="4">
    <source>
        <dbReference type="Pfam" id="PF07687"/>
    </source>
</evidence>
<dbReference type="InterPro" id="IPR051458">
    <property type="entry name" value="Cyt/Met_Dipeptidase"/>
</dbReference>
<dbReference type="NCBIfam" id="NF005034">
    <property type="entry name" value="PRK06446.1"/>
    <property type="match status" value="1"/>
</dbReference>
<keyword evidence="2" id="KW-0479">Metal-binding</keyword>
<comment type="caution">
    <text evidence="5">The sequence shown here is derived from an EMBL/GenBank/DDBJ whole genome shotgun (WGS) entry which is preliminary data.</text>
</comment>
<dbReference type="GO" id="GO:0009089">
    <property type="term" value="P:lysine biosynthetic process via diaminopimelate"/>
    <property type="evidence" value="ECO:0007669"/>
    <property type="project" value="TreeGrafter"/>
</dbReference>
<dbReference type="RefSeq" id="WP_079291677.1">
    <property type="nucleotide sequence ID" value="NZ_MWPS01000043.1"/>
</dbReference>
<dbReference type="GO" id="GO:0005829">
    <property type="term" value="C:cytosol"/>
    <property type="evidence" value="ECO:0007669"/>
    <property type="project" value="TreeGrafter"/>
</dbReference>
<dbReference type="GO" id="GO:0008233">
    <property type="term" value="F:peptidase activity"/>
    <property type="evidence" value="ECO:0007669"/>
    <property type="project" value="UniProtKB-KW"/>
</dbReference>
<dbReference type="InterPro" id="IPR002933">
    <property type="entry name" value="Peptidase_M20"/>
</dbReference>
<dbReference type="Proteomes" id="UP000190229">
    <property type="component" value="Unassembled WGS sequence"/>
</dbReference>
<dbReference type="Gene3D" id="3.30.70.360">
    <property type="match status" value="1"/>
</dbReference>
<organism evidence="5 6">
    <name type="scientific">Ferroacidibacillus organovorans</name>
    <dbReference type="NCBI Taxonomy" id="1765683"/>
    <lineage>
        <taxon>Bacteria</taxon>
        <taxon>Bacillati</taxon>
        <taxon>Bacillota</taxon>
        <taxon>Bacilli</taxon>
        <taxon>Bacillales</taxon>
        <taxon>Alicyclobacillaceae</taxon>
        <taxon>Ferroacidibacillus</taxon>
    </lineage>
</organism>
<dbReference type="InterPro" id="IPR011650">
    <property type="entry name" value="Peptidase_M20_dimer"/>
</dbReference>
<sequence>MKPWKEIVSRQVPTAVATLQRYCQQPSIAAQQIGINETVQLVTAMVRQAGGVVSVLDDCGGNPVICAEFAAGPHGNPDKTLLFYNHYDVQPPEPLAEWTYPPFGAEIHDGKIYARGAADNKGDLTVRLQAITVLRENGGLPCNVKFLIEGEEEIGSPALPAYLKRYAERFRADACIWEFGGKNVQGHPQMVAGIKGMCYLQLWCHGADVDLHSSNGAIVDNAAWRLVQALASMKSADHRILVDGFYEDVAPLTPELIQYAEQQPFHAEQLKEQLGLRRPLICADENPNVHLWYAPTMTICGIESGYTGEGSKTVLPRRAQAKLDCRLVPNQDPDDILEKVQRHLIRHGFTDVEVSLVNGERAYRSDMHHPFVKMVEETAKEAYGVDAVLSPNSAGTGPMYPFGEYLGLSLPIVSTGCGWWNSRAHAPDESIRIEDFEQAMLHMVLLLNRFGETQG</sequence>
<dbReference type="EMBL" id="MWPS01000043">
    <property type="protein sequence ID" value="OPG15125.1"/>
    <property type="molecule type" value="Genomic_DNA"/>
</dbReference>
<dbReference type="GO" id="GO:0046872">
    <property type="term" value="F:metal ion binding"/>
    <property type="evidence" value="ECO:0007669"/>
    <property type="project" value="UniProtKB-KW"/>
</dbReference>
<dbReference type="AlphaFoldDB" id="A0A1V4EQB4"/>
<feature type="domain" description="Peptidase M20 dimerisation" evidence="4">
    <location>
        <begin position="201"/>
        <end position="347"/>
    </location>
</feature>
<keyword evidence="3" id="KW-0378">Hydrolase</keyword>
<name>A0A1V4EQB4_9BACL</name>
<dbReference type="Pfam" id="PF01546">
    <property type="entry name" value="Peptidase_M20"/>
    <property type="match status" value="1"/>
</dbReference>